<keyword evidence="1" id="KW-0812">Transmembrane</keyword>
<name>A0A285EA17_9ACTN</name>
<proteinExistence type="predicted"/>
<organism evidence="2 3">
    <name type="scientific">Geodermatophilus sabuli</name>
    <dbReference type="NCBI Taxonomy" id="1564158"/>
    <lineage>
        <taxon>Bacteria</taxon>
        <taxon>Bacillati</taxon>
        <taxon>Actinomycetota</taxon>
        <taxon>Actinomycetes</taxon>
        <taxon>Geodermatophilales</taxon>
        <taxon>Geodermatophilaceae</taxon>
        <taxon>Geodermatophilus</taxon>
    </lineage>
</organism>
<sequence length="49" mass="5138">MVGSGIATQWLSPDDVDLQLLENALITGAVLATFALLLVISGVVRSGRR</sequence>
<dbReference type="Proteomes" id="UP000219514">
    <property type="component" value="Unassembled WGS sequence"/>
</dbReference>
<dbReference type="AlphaFoldDB" id="A0A285EA17"/>
<evidence type="ECO:0000313" key="3">
    <source>
        <dbReference type="Proteomes" id="UP000219514"/>
    </source>
</evidence>
<accession>A0A285EA17</accession>
<reference evidence="2 3" key="1">
    <citation type="submission" date="2017-09" db="EMBL/GenBank/DDBJ databases">
        <authorList>
            <person name="Ehlers B."/>
            <person name="Leendertz F.H."/>
        </authorList>
    </citation>
    <scope>NUCLEOTIDE SEQUENCE [LARGE SCALE GENOMIC DNA]</scope>
    <source>
        <strain evidence="2 3">DSM 46844</strain>
    </source>
</reference>
<keyword evidence="1" id="KW-1133">Transmembrane helix</keyword>
<protein>
    <submittedName>
        <fullName evidence="2">Uncharacterized protein</fullName>
    </submittedName>
</protein>
<gene>
    <name evidence="2" type="ORF">SAMN06893097_102514</name>
</gene>
<feature type="transmembrane region" description="Helical" evidence="1">
    <location>
        <begin position="24"/>
        <end position="44"/>
    </location>
</feature>
<keyword evidence="3" id="KW-1185">Reference proteome</keyword>
<dbReference type="EMBL" id="OBDO01000002">
    <property type="protein sequence ID" value="SNX95810.1"/>
    <property type="molecule type" value="Genomic_DNA"/>
</dbReference>
<dbReference type="RefSeq" id="WP_216359643.1">
    <property type="nucleotide sequence ID" value="NZ_JACHXB010000003.1"/>
</dbReference>
<evidence type="ECO:0000313" key="2">
    <source>
        <dbReference type="EMBL" id="SNX95810.1"/>
    </source>
</evidence>
<keyword evidence="1" id="KW-0472">Membrane</keyword>
<evidence type="ECO:0000256" key="1">
    <source>
        <dbReference type="SAM" id="Phobius"/>
    </source>
</evidence>